<gene>
    <name evidence="2" type="ORF">g.18929</name>
</gene>
<evidence type="ECO:0000313" key="2">
    <source>
        <dbReference type="EMBL" id="JAT80169.1"/>
    </source>
</evidence>
<feature type="non-terminal residue" evidence="2">
    <location>
        <position position="1"/>
    </location>
</feature>
<dbReference type="AlphaFoldDB" id="A0A1E1VZR7"/>
<proteinExistence type="predicted"/>
<feature type="non-terminal residue" evidence="2">
    <location>
        <position position="122"/>
    </location>
</feature>
<protein>
    <submittedName>
        <fullName evidence="2">Uncharacterized protein</fullName>
    </submittedName>
</protein>
<feature type="compositionally biased region" description="Polar residues" evidence="1">
    <location>
        <begin position="112"/>
        <end position="122"/>
    </location>
</feature>
<sequence length="122" mass="14082">DNYPRYEMQPPHHQTAAYTPVAVQEPMNGAYHNQLPSYDAAIAQQYAAPATNYVIEEEKPTVAPVRRSERPVRRRVSNTYDYEDADLFIDEPAPRHAPKRNRHKHHYKHQANRSNYSGGAAR</sequence>
<dbReference type="OrthoDB" id="5876800at2759"/>
<accession>A0A1E1VZR7</accession>
<feature type="compositionally biased region" description="Basic residues" evidence="1">
    <location>
        <begin position="96"/>
        <end position="111"/>
    </location>
</feature>
<evidence type="ECO:0000256" key="1">
    <source>
        <dbReference type="SAM" id="MobiDB-lite"/>
    </source>
</evidence>
<feature type="region of interest" description="Disordered" evidence="1">
    <location>
        <begin position="91"/>
        <end position="122"/>
    </location>
</feature>
<dbReference type="EMBL" id="GDQN01010885">
    <property type="protein sequence ID" value="JAT80169.1"/>
    <property type="molecule type" value="Transcribed_RNA"/>
</dbReference>
<reference evidence="2" key="1">
    <citation type="submission" date="2015-09" db="EMBL/GenBank/DDBJ databases">
        <title>De novo assembly of Pectinophora gossypiella (Pink Bollworm) gut transcriptome.</title>
        <authorList>
            <person name="Tassone E.E."/>
        </authorList>
    </citation>
    <scope>NUCLEOTIDE SEQUENCE</scope>
</reference>
<organism evidence="2">
    <name type="scientific">Pectinophora gossypiella</name>
    <name type="common">Cotton pink bollworm</name>
    <name type="synonym">Depressaria gossypiella</name>
    <dbReference type="NCBI Taxonomy" id="13191"/>
    <lineage>
        <taxon>Eukaryota</taxon>
        <taxon>Metazoa</taxon>
        <taxon>Ecdysozoa</taxon>
        <taxon>Arthropoda</taxon>
        <taxon>Hexapoda</taxon>
        <taxon>Insecta</taxon>
        <taxon>Pterygota</taxon>
        <taxon>Neoptera</taxon>
        <taxon>Endopterygota</taxon>
        <taxon>Lepidoptera</taxon>
        <taxon>Glossata</taxon>
        <taxon>Ditrysia</taxon>
        <taxon>Gelechioidea</taxon>
        <taxon>Gelechiidae</taxon>
        <taxon>Apatetrinae</taxon>
        <taxon>Pectinophora</taxon>
    </lineage>
</organism>
<name>A0A1E1VZR7_PECGO</name>